<dbReference type="InterPro" id="IPR050109">
    <property type="entry name" value="HTH-type_TetR-like_transc_reg"/>
</dbReference>
<comment type="caution">
    <text evidence="6">The sequence shown here is derived from an EMBL/GenBank/DDBJ whole genome shotgun (WGS) entry which is preliminary data.</text>
</comment>
<dbReference type="EMBL" id="RFFG01000091">
    <property type="protein sequence ID" value="RMI38151.1"/>
    <property type="molecule type" value="Genomic_DNA"/>
</dbReference>
<dbReference type="Gene3D" id="1.10.357.10">
    <property type="entry name" value="Tetracycline Repressor, domain 2"/>
    <property type="match status" value="1"/>
</dbReference>
<evidence type="ECO:0000256" key="4">
    <source>
        <dbReference type="PROSITE-ProRule" id="PRU00335"/>
    </source>
</evidence>
<keyword evidence="7" id="KW-1185">Reference proteome</keyword>
<dbReference type="InterPro" id="IPR041347">
    <property type="entry name" value="MftR_C"/>
</dbReference>
<dbReference type="Pfam" id="PF17754">
    <property type="entry name" value="TetR_C_14"/>
    <property type="match status" value="1"/>
</dbReference>
<dbReference type="PROSITE" id="PS50977">
    <property type="entry name" value="HTH_TETR_2"/>
    <property type="match status" value="1"/>
</dbReference>
<protein>
    <submittedName>
        <fullName evidence="6">TetR family transcriptional regulator</fullName>
    </submittedName>
</protein>
<dbReference type="PANTHER" id="PTHR30055:SF238">
    <property type="entry name" value="MYCOFACTOCIN BIOSYNTHESIS TRANSCRIPTIONAL REGULATOR MFTR-RELATED"/>
    <property type="match status" value="1"/>
</dbReference>
<sequence length="234" mass="25882">MITRGEWRQGAKAPWWYAGRVPQTTPAGVREDLSALPLRERKKLRTRRALAETALHLFVERGYDATTLDDLCDEVEVSKRTFFRTYPSKEDVALAADSDLWSAYLDDVAALAPEGPLVDVLHAALHTTLDSMDADWDRRFLAARDLCDTVPALQAHSLRYCHDTTQAIIDQVSARRGVSPDDVHLRLAIEIVVASWRTASLAWTAQKGRGGRAALTGLLTATFAELPTALSFAP</sequence>
<dbReference type="OrthoDB" id="3787664at2"/>
<name>A0A3M2LL63_9ACTN</name>
<feature type="DNA-binding region" description="H-T-H motif" evidence="4">
    <location>
        <begin position="67"/>
        <end position="86"/>
    </location>
</feature>
<evidence type="ECO:0000259" key="5">
    <source>
        <dbReference type="PROSITE" id="PS50977"/>
    </source>
</evidence>
<dbReference type="GO" id="GO:0000976">
    <property type="term" value="F:transcription cis-regulatory region binding"/>
    <property type="evidence" value="ECO:0007669"/>
    <property type="project" value="TreeGrafter"/>
</dbReference>
<reference evidence="6 7" key="1">
    <citation type="submission" date="2018-10" db="EMBL/GenBank/DDBJ databases">
        <title>Isolation from soil.</title>
        <authorList>
            <person name="Hu J."/>
        </authorList>
    </citation>
    <scope>NUCLEOTIDE SEQUENCE [LARGE SCALE GENOMIC DNA]</scope>
    <source>
        <strain evidence="6 7">NEAU-Ht49</strain>
    </source>
</reference>
<dbReference type="GO" id="GO:0003700">
    <property type="term" value="F:DNA-binding transcription factor activity"/>
    <property type="evidence" value="ECO:0007669"/>
    <property type="project" value="TreeGrafter"/>
</dbReference>
<dbReference type="PANTHER" id="PTHR30055">
    <property type="entry name" value="HTH-TYPE TRANSCRIPTIONAL REGULATOR RUTR"/>
    <property type="match status" value="1"/>
</dbReference>
<gene>
    <name evidence="6" type="ORF">EBO15_33690</name>
</gene>
<evidence type="ECO:0000256" key="2">
    <source>
        <dbReference type="ARBA" id="ARBA00023125"/>
    </source>
</evidence>
<proteinExistence type="predicted"/>
<accession>A0A3M2LL63</accession>
<evidence type="ECO:0000256" key="3">
    <source>
        <dbReference type="ARBA" id="ARBA00023163"/>
    </source>
</evidence>
<keyword evidence="3" id="KW-0804">Transcription</keyword>
<dbReference type="SUPFAM" id="SSF46689">
    <property type="entry name" value="Homeodomain-like"/>
    <property type="match status" value="1"/>
</dbReference>
<dbReference type="InterPro" id="IPR009057">
    <property type="entry name" value="Homeodomain-like_sf"/>
</dbReference>
<feature type="domain" description="HTH tetR-type" evidence="5">
    <location>
        <begin position="44"/>
        <end position="104"/>
    </location>
</feature>
<keyword evidence="1" id="KW-0805">Transcription regulation</keyword>
<dbReference type="Proteomes" id="UP000282674">
    <property type="component" value="Unassembled WGS sequence"/>
</dbReference>
<evidence type="ECO:0000256" key="1">
    <source>
        <dbReference type="ARBA" id="ARBA00023015"/>
    </source>
</evidence>
<evidence type="ECO:0000313" key="7">
    <source>
        <dbReference type="Proteomes" id="UP000282674"/>
    </source>
</evidence>
<dbReference type="Pfam" id="PF00440">
    <property type="entry name" value="TetR_N"/>
    <property type="match status" value="1"/>
</dbReference>
<evidence type="ECO:0000313" key="6">
    <source>
        <dbReference type="EMBL" id="RMI38151.1"/>
    </source>
</evidence>
<dbReference type="InterPro" id="IPR001647">
    <property type="entry name" value="HTH_TetR"/>
</dbReference>
<keyword evidence="2 4" id="KW-0238">DNA-binding</keyword>
<organism evidence="6 7">
    <name type="scientific">Actinomadura harenae</name>
    <dbReference type="NCBI Taxonomy" id="2483351"/>
    <lineage>
        <taxon>Bacteria</taxon>
        <taxon>Bacillati</taxon>
        <taxon>Actinomycetota</taxon>
        <taxon>Actinomycetes</taxon>
        <taxon>Streptosporangiales</taxon>
        <taxon>Thermomonosporaceae</taxon>
        <taxon>Actinomadura</taxon>
    </lineage>
</organism>
<dbReference type="AlphaFoldDB" id="A0A3M2LL63"/>